<protein>
    <submittedName>
        <fullName evidence="1">Uncharacterized protein</fullName>
    </submittedName>
</protein>
<evidence type="ECO:0000313" key="2">
    <source>
        <dbReference type="Proteomes" id="UP001291309"/>
    </source>
</evidence>
<comment type="caution">
    <text evidence="1">The sequence shown here is derived from an EMBL/GenBank/DDBJ whole genome shotgun (WGS) entry which is preliminary data.</text>
</comment>
<dbReference type="Proteomes" id="UP001291309">
    <property type="component" value="Unassembled WGS sequence"/>
</dbReference>
<dbReference type="EMBL" id="JAXIVS010000027">
    <property type="protein sequence ID" value="MDY7233072.1"/>
    <property type="molecule type" value="Genomic_DNA"/>
</dbReference>
<proteinExistence type="predicted"/>
<keyword evidence="2" id="KW-1185">Reference proteome</keyword>
<sequence>METGFTDRLVPTLKLTLAGTEHTIPSGNVRTFELDLCGWGLEGWVEFLVVDDQGRGGKQKDEILADFLEADLGEVSLELKASFTDSPTMPEVTSLQVKGLIIDKSLTEMPATMAKGAPLLHRRYSVHFCDAARLLWRQHHPTVLYTSKTLKDVFDAHKGDKISLTYDWTDGLETSCPMIFLGLDPDSGASFYDFMLWYVDTRNGVLSYDYTEQGYKLSAAKDASGTPLDLRPEDVAEVEVVFPEVIRHDVTVLNSYTESTATEAITQEQAVSGIRQDILLRTPIADEVQARVTLETARLKIRGLEVELKWRRLPAASFTPGMLVKLPGTTGFSAAGVPASETFRVRRMHLRGEAIEAGADSEHQGTTAGYHFSMSSRLERKDETYVELPEYRAPRYPRYIEGKIVSEVGEDTHETWQAYTDSETSVDSYKVKIPLWENQIITVPFNANLQPGQFYFPAYKGSRVLVAMDFQQAWLKRFLDWRAGARMPSDGQGVQLLMGKTTTSGTAMKHYYEDAKPVFQLQRINDKDTAKIEVKEGSLLILVQEEQS</sequence>
<name>A0ABU5HHY1_9BACT</name>
<gene>
    <name evidence="1" type="ORF">SYV04_42185</name>
</gene>
<dbReference type="RefSeq" id="WP_321551784.1">
    <property type="nucleotide sequence ID" value="NZ_JAXIVS010000027.1"/>
</dbReference>
<organism evidence="1 2">
    <name type="scientific">Hyalangium rubrum</name>
    <dbReference type="NCBI Taxonomy" id="3103134"/>
    <lineage>
        <taxon>Bacteria</taxon>
        <taxon>Pseudomonadati</taxon>
        <taxon>Myxococcota</taxon>
        <taxon>Myxococcia</taxon>
        <taxon>Myxococcales</taxon>
        <taxon>Cystobacterineae</taxon>
        <taxon>Archangiaceae</taxon>
        <taxon>Hyalangium</taxon>
    </lineage>
</organism>
<accession>A0ABU5HHY1</accession>
<reference evidence="1 2" key="1">
    <citation type="submission" date="2023-12" db="EMBL/GenBank/DDBJ databases">
        <title>the genome sequence of Hyalangium sp. s54d21.</title>
        <authorList>
            <person name="Zhang X."/>
        </authorList>
    </citation>
    <scope>NUCLEOTIDE SEQUENCE [LARGE SCALE GENOMIC DNA]</scope>
    <source>
        <strain evidence="2">s54d21</strain>
    </source>
</reference>
<evidence type="ECO:0000313" key="1">
    <source>
        <dbReference type="EMBL" id="MDY7233072.1"/>
    </source>
</evidence>